<evidence type="ECO:0000313" key="5">
    <source>
        <dbReference type="Proteomes" id="UP000192674"/>
    </source>
</evidence>
<dbReference type="InterPro" id="IPR003658">
    <property type="entry name" value="Anti-sigma_ant"/>
</dbReference>
<evidence type="ECO:0000259" key="3">
    <source>
        <dbReference type="PROSITE" id="PS50801"/>
    </source>
</evidence>
<dbReference type="InterPro" id="IPR036513">
    <property type="entry name" value="STAS_dom_sf"/>
</dbReference>
<dbReference type="PROSITE" id="PS50801">
    <property type="entry name" value="STAS"/>
    <property type="match status" value="1"/>
</dbReference>
<evidence type="ECO:0000256" key="2">
    <source>
        <dbReference type="RuleBase" id="RU003749"/>
    </source>
</evidence>
<evidence type="ECO:0000313" key="4">
    <source>
        <dbReference type="EMBL" id="SMD27636.1"/>
    </source>
</evidence>
<sequence>MTRRDEVRYPSDPLLNIRRDVRGCAVVLHIVGEIDVTSAGILSEHLKTAEALATSPAPVVVDLDRVTFLGSFGIATLIDHHQRCREQSTPLRLVATHHAVLRPIETCGLTRLFTMCDSVAHALTPTA</sequence>
<name>A0A1Y5YAQ0_KIBAR</name>
<organism evidence="4 5">
    <name type="scientific">Kibdelosporangium aridum</name>
    <dbReference type="NCBI Taxonomy" id="2030"/>
    <lineage>
        <taxon>Bacteria</taxon>
        <taxon>Bacillati</taxon>
        <taxon>Actinomycetota</taxon>
        <taxon>Actinomycetes</taxon>
        <taxon>Pseudonocardiales</taxon>
        <taxon>Pseudonocardiaceae</taxon>
        <taxon>Kibdelosporangium</taxon>
    </lineage>
</organism>
<reference evidence="4 5" key="1">
    <citation type="submission" date="2017-04" db="EMBL/GenBank/DDBJ databases">
        <authorList>
            <person name="Afonso C.L."/>
            <person name="Miller P.J."/>
            <person name="Scott M.A."/>
            <person name="Spackman E."/>
            <person name="Goraichik I."/>
            <person name="Dimitrov K.M."/>
            <person name="Suarez D.L."/>
            <person name="Swayne D.E."/>
        </authorList>
    </citation>
    <scope>NUCLEOTIDE SEQUENCE [LARGE SCALE GENOMIC DNA]</scope>
    <source>
        <strain evidence="4 5">DSM 43828</strain>
    </source>
</reference>
<comment type="similarity">
    <text evidence="1 2">Belongs to the anti-sigma-factor antagonist family.</text>
</comment>
<keyword evidence="5" id="KW-1185">Reference proteome</keyword>
<feature type="domain" description="STAS" evidence="3">
    <location>
        <begin position="15"/>
        <end position="126"/>
    </location>
</feature>
<protein>
    <recommendedName>
        <fullName evidence="2">Anti-sigma factor antagonist</fullName>
    </recommendedName>
</protein>
<dbReference type="NCBIfam" id="TIGR00377">
    <property type="entry name" value="ant_ant_sig"/>
    <property type="match status" value="1"/>
</dbReference>
<dbReference type="RefSeq" id="WP_235039436.1">
    <property type="nucleotide sequence ID" value="NZ_FWXV01000033.1"/>
</dbReference>
<dbReference type="PANTHER" id="PTHR33495">
    <property type="entry name" value="ANTI-SIGMA FACTOR ANTAGONIST TM_1081-RELATED-RELATED"/>
    <property type="match status" value="1"/>
</dbReference>
<dbReference type="GO" id="GO:0043856">
    <property type="term" value="F:anti-sigma factor antagonist activity"/>
    <property type="evidence" value="ECO:0007669"/>
    <property type="project" value="InterPro"/>
</dbReference>
<dbReference type="Gene3D" id="3.30.750.24">
    <property type="entry name" value="STAS domain"/>
    <property type="match status" value="1"/>
</dbReference>
<dbReference type="Proteomes" id="UP000192674">
    <property type="component" value="Unassembled WGS sequence"/>
</dbReference>
<dbReference type="Pfam" id="PF01740">
    <property type="entry name" value="STAS"/>
    <property type="match status" value="1"/>
</dbReference>
<dbReference type="AlphaFoldDB" id="A0A1Y5YAQ0"/>
<dbReference type="InterPro" id="IPR002645">
    <property type="entry name" value="STAS_dom"/>
</dbReference>
<evidence type="ECO:0000256" key="1">
    <source>
        <dbReference type="ARBA" id="ARBA00009013"/>
    </source>
</evidence>
<dbReference type="CDD" id="cd07043">
    <property type="entry name" value="STAS_anti-anti-sigma_factors"/>
    <property type="match status" value="1"/>
</dbReference>
<dbReference type="EMBL" id="FWXV01000033">
    <property type="protein sequence ID" value="SMD27636.1"/>
    <property type="molecule type" value="Genomic_DNA"/>
</dbReference>
<dbReference type="PANTHER" id="PTHR33495:SF2">
    <property type="entry name" value="ANTI-SIGMA FACTOR ANTAGONIST TM_1081-RELATED"/>
    <property type="match status" value="1"/>
</dbReference>
<accession>A0A1Y5YAQ0</accession>
<proteinExistence type="inferred from homology"/>
<gene>
    <name evidence="4" type="ORF">SAMN05661093_11246</name>
</gene>
<dbReference type="SUPFAM" id="SSF52091">
    <property type="entry name" value="SpoIIaa-like"/>
    <property type="match status" value="1"/>
</dbReference>